<comment type="caution">
    <text evidence="2">The sequence shown here is derived from an EMBL/GenBank/DDBJ whole genome shotgun (WGS) entry which is preliminary data.</text>
</comment>
<dbReference type="Proteomes" id="UP000765509">
    <property type="component" value="Unassembled WGS sequence"/>
</dbReference>
<proteinExistence type="predicted"/>
<dbReference type="EMBL" id="AVOT02131916">
    <property type="protein sequence ID" value="MBW0588811.1"/>
    <property type="molecule type" value="Genomic_DNA"/>
</dbReference>
<evidence type="ECO:0000313" key="3">
    <source>
        <dbReference type="Proteomes" id="UP000765509"/>
    </source>
</evidence>
<organism evidence="2 3">
    <name type="scientific">Austropuccinia psidii MF-1</name>
    <dbReference type="NCBI Taxonomy" id="1389203"/>
    <lineage>
        <taxon>Eukaryota</taxon>
        <taxon>Fungi</taxon>
        <taxon>Dikarya</taxon>
        <taxon>Basidiomycota</taxon>
        <taxon>Pucciniomycotina</taxon>
        <taxon>Pucciniomycetes</taxon>
        <taxon>Pucciniales</taxon>
        <taxon>Sphaerophragmiaceae</taxon>
        <taxon>Austropuccinia</taxon>
    </lineage>
</organism>
<dbReference type="AlphaFoldDB" id="A0A9Q3KY92"/>
<accession>A0A9Q3KY92</accession>
<sequence>MRELDEKIQCQKEKASQNEELNKLDIEERHLKMDLHQVTLENAERETNLKIRELEMKEREYSMQERRLAHEIETSQNAACLADVTQLVPKGASAEDMERILNVIFKK</sequence>
<evidence type="ECO:0000256" key="1">
    <source>
        <dbReference type="SAM" id="MobiDB-lite"/>
    </source>
</evidence>
<evidence type="ECO:0000313" key="2">
    <source>
        <dbReference type="EMBL" id="MBW0588811.1"/>
    </source>
</evidence>
<keyword evidence="3" id="KW-1185">Reference proteome</keyword>
<gene>
    <name evidence="2" type="ORF">O181_128526</name>
</gene>
<protein>
    <submittedName>
        <fullName evidence="2">Uncharacterized protein</fullName>
    </submittedName>
</protein>
<name>A0A9Q3KY92_9BASI</name>
<reference evidence="2" key="1">
    <citation type="submission" date="2021-03" db="EMBL/GenBank/DDBJ databases">
        <title>Draft genome sequence of rust myrtle Austropuccinia psidii MF-1, a brazilian biotype.</title>
        <authorList>
            <person name="Quecine M.C."/>
            <person name="Pachon D.M.R."/>
            <person name="Bonatelli M.L."/>
            <person name="Correr F.H."/>
            <person name="Franceschini L.M."/>
            <person name="Leite T.F."/>
            <person name="Margarido G.R.A."/>
            <person name="Almeida C.A."/>
            <person name="Ferrarezi J.A."/>
            <person name="Labate C.A."/>
        </authorList>
    </citation>
    <scope>NUCLEOTIDE SEQUENCE</scope>
    <source>
        <strain evidence="2">MF-1</strain>
    </source>
</reference>
<feature type="region of interest" description="Disordered" evidence="1">
    <location>
        <begin position="1"/>
        <end position="21"/>
    </location>
</feature>